<proteinExistence type="predicted"/>
<sequence length="140" mass="15568" precursor="true">MNGRFKTPINGLLVGSAVVVGWWTYGWPGLALALTLIAFWLILQFNRATRVMHNAAQRPVGQIDSVVMTQSRLEPGMTMLEVLPITGSLGIKRNNRDEWLWSDAAGNDLVLIFRRDVLVRWEVARAPDEADEPGRDPSAG</sequence>
<protein>
    <submittedName>
        <fullName evidence="2">Uncharacterized protein</fullName>
    </submittedName>
</protein>
<evidence type="ECO:0000313" key="2">
    <source>
        <dbReference type="EMBL" id="ACB33188.1"/>
    </source>
</evidence>
<dbReference type="eggNOG" id="ENOG5031HYC">
    <property type="taxonomic scope" value="Bacteria"/>
</dbReference>
<keyword evidence="1" id="KW-0472">Membrane</keyword>
<keyword evidence="1" id="KW-1133">Transmembrane helix</keyword>
<dbReference type="Proteomes" id="UP000001693">
    <property type="component" value="Chromosome"/>
</dbReference>
<reference evidence="2 3" key="1">
    <citation type="submission" date="2008-03" db="EMBL/GenBank/DDBJ databases">
        <title>Complete sequence of Leptothrix cholodnii SP-6.</title>
        <authorList>
            <consortium name="US DOE Joint Genome Institute"/>
            <person name="Copeland A."/>
            <person name="Lucas S."/>
            <person name="Lapidus A."/>
            <person name="Glavina del Rio T."/>
            <person name="Dalin E."/>
            <person name="Tice H."/>
            <person name="Bruce D."/>
            <person name="Goodwin L."/>
            <person name="Pitluck S."/>
            <person name="Chertkov O."/>
            <person name="Brettin T."/>
            <person name="Detter J.C."/>
            <person name="Han C."/>
            <person name="Kuske C.R."/>
            <person name="Schmutz J."/>
            <person name="Larimer F."/>
            <person name="Land M."/>
            <person name="Hauser L."/>
            <person name="Kyrpides N."/>
            <person name="Lykidis A."/>
            <person name="Emerson D."/>
            <person name="Richardson P."/>
        </authorList>
    </citation>
    <scope>NUCLEOTIDE SEQUENCE [LARGE SCALE GENOMIC DNA]</scope>
    <source>
        <strain evidence="3">ATCC 51168 / LMG 8142 / SP-6</strain>
    </source>
</reference>
<dbReference type="AlphaFoldDB" id="B1Y2H2"/>
<gene>
    <name evidence="2" type="ordered locus">Lcho_0916</name>
</gene>
<evidence type="ECO:0000313" key="3">
    <source>
        <dbReference type="Proteomes" id="UP000001693"/>
    </source>
</evidence>
<dbReference type="KEGG" id="lch:Lcho_0916"/>
<dbReference type="RefSeq" id="WP_012345950.1">
    <property type="nucleotide sequence ID" value="NC_010524.1"/>
</dbReference>
<dbReference type="HOGENOM" id="CLU_148090_0_0_4"/>
<accession>B1Y2H2</accession>
<organism evidence="2 3">
    <name type="scientific">Leptothrix cholodnii (strain ATCC 51168 / LMG 8142 / SP-6)</name>
    <name type="common">Leptothrix discophora (strain SP-6)</name>
    <dbReference type="NCBI Taxonomy" id="395495"/>
    <lineage>
        <taxon>Bacteria</taxon>
        <taxon>Pseudomonadati</taxon>
        <taxon>Pseudomonadota</taxon>
        <taxon>Betaproteobacteria</taxon>
        <taxon>Burkholderiales</taxon>
        <taxon>Sphaerotilaceae</taxon>
        <taxon>Leptothrix</taxon>
    </lineage>
</organism>
<keyword evidence="1" id="KW-0812">Transmembrane</keyword>
<evidence type="ECO:0000256" key="1">
    <source>
        <dbReference type="SAM" id="Phobius"/>
    </source>
</evidence>
<dbReference type="EMBL" id="CP001013">
    <property type="protein sequence ID" value="ACB33188.1"/>
    <property type="molecule type" value="Genomic_DNA"/>
</dbReference>
<dbReference type="STRING" id="395495.Lcho_0916"/>
<keyword evidence="3" id="KW-1185">Reference proteome</keyword>
<feature type="transmembrane region" description="Helical" evidence="1">
    <location>
        <begin position="20"/>
        <end position="43"/>
    </location>
</feature>
<dbReference type="OrthoDB" id="8907926at2"/>
<name>B1Y2H2_LEPCP</name>